<protein>
    <submittedName>
        <fullName evidence="1">Uncharacterized protein</fullName>
    </submittedName>
</protein>
<reference evidence="1" key="1">
    <citation type="submission" date="2023-05" db="EMBL/GenBank/DDBJ databases">
        <title>Nepenthes gracilis genome sequencing.</title>
        <authorList>
            <person name="Fukushima K."/>
        </authorList>
    </citation>
    <scope>NUCLEOTIDE SEQUENCE</scope>
    <source>
        <strain evidence="1">SING2019-196</strain>
    </source>
</reference>
<gene>
    <name evidence="1" type="ORF">Nepgr_031335</name>
</gene>
<evidence type="ECO:0000313" key="2">
    <source>
        <dbReference type="Proteomes" id="UP001279734"/>
    </source>
</evidence>
<keyword evidence="2" id="KW-1185">Reference proteome</keyword>
<dbReference type="EMBL" id="BSYO01000036">
    <property type="protein sequence ID" value="GMH29492.1"/>
    <property type="molecule type" value="Genomic_DNA"/>
</dbReference>
<comment type="caution">
    <text evidence="1">The sequence shown here is derived from an EMBL/GenBank/DDBJ whole genome shotgun (WGS) entry which is preliminary data.</text>
</comment>
<name>A0AAD3TIM6_NEPGR</name>
<dbReference type="Proteomes" id="UP001279734">
    <property type="component" value="Unassembled WGS sequence"/>
</dbReference>
<proteinExistence type="predicted"/>
<dbReference type="AlphaFoldDB" id="A0AAD3TIM6"/>
<accession>A0AAD3TIM6</accession>
<sequence length="101" mass="11013">MTACFLPAEHLVLLVPSAEPHADIGTVQMLQILMELGNGRDAAAFVSCCWKPWAAVLRCNGQWSLIHLLYCAAVLRCLVFDSCSGKHCDAVLRMLILLGSN</sequence>
<organism evidence="1 2">
    <name type="scientific">Nepenthes gracilis</name>
    <name type="common">Slender pitcher plant</name>
    <dbReference type="NCBI Taxonomy" id="150966"/>
    <lineage>
        <taxon>Eukaryota</taxon>
        <taxon>Viridiplantae</taxon>
        <taxon>Streptophyta</taxon>
        <taxon>Embryophyta</taxon>
        <taxon>Tracheophyta</taxon>
        <taxon>Spermatophyta</taxon>
        <taxon>Magnoliopsida</taxon>
        <taxon>eudicotyledons</taxon>
        <taxon>Gunneridae</taxon>
        <taxon>Pentapetalae</taxon>
        <taxon>Caryophyllales</taxon>
        <taxon>Nepenthaceae</taxon>
        <taxon>Nepenthes</taxon>
    </lineage>
</organism>
<evidence type="ECO:0000313" key="1">
    <source>
        <dbReference type="EMBL" id="GMH29492.1"/>
    </source>
</evidence>